<dbReference type="Proteomes" id="UP000663877">
    <property type="component" value="Unassembled WGS sequence"/>
</dbReference>
<keyword evidence="4" id="KW-1185">Reference proteome</keyword>
<evidence type="ECO:0000313" key="5">
    <source>
        <dbReference type="Proteomes" id="UP000663877"/>
    </source>
</evidence>
<comment type="caution">
    <text evidence="2">The sequence shown here is derived from an EMBL/GenBank/DDBJ whole genome shotgun (WGS) entry which is preliminary data.</text>
</comment>
<feature type="chain" id="PRO_5036222388" evidence="1">
    <location>
        <begin position="22"/>
        <end position="86"/>
    </location>
</feature>
<evidence type="ECO:0000256" key="1">
    <source>
        <dbReference type="SAM" id="SignalP"/>
    </source>
</evidence>
<reference evidence="2" key="1">
    <citation type="submission" date="2021-02" db="EMBL/GenBank/DDBJ databases">
        <authorList>
            <person name="Nowell W R."/>
        </authorList>
    </citation>
    <scope>NUCLEOTIDE SEQUENCE</scope>
</reference>
<sequence length="86" mass="9471">MKFIFAILLLVCAIMIHKSSAGPATIDPRASEISNPEARIINFMNCMIHCVQPEALESEDADDVQSRGLFDIIGNFQNLFGCVPQC</sequence>
<proteinExistence type="predicted"/>
<gene>
    <name evidence="2" type="ORF">BJG266_LOCUS892</name>
    <name evidence="3" type="ORF">QVE165_LOCUS4026</name>
</gene>
<evidence type="ECO:0000313" key="4">
    <source>
        <dbReference type="Proteomes" id="UP000663832"/>
    </source>
</evidence>
<dbReference type="AlphaFoldDB" id="A0A813MWK2"/>
<dbReference type="EMBL" id="CAJNOI010000002">
    <property type="protein sequence ID" value="CAF0727416.1"/>
    <property type="molecule type" value="Genomic_DNA"/>
</dbReference>
<protein>
    <submittedName>
        <fullName evidence="2">Uncharacterized protein</fullName>
    </submittedName>
</protein>
<dbReference type="OrthoDB" id="9980212at2759"/>
<organism evidence="2 5">
    <name type="scientific">Adineta steineri</name>
    <dbReference type="NCBI Taxonomy" id="433720"/>
    <lineage>
        <taxon>Eukaryota</taxon>
        <taxon>Metazoa</taxon>
        <taxon>Spiralia</taxon>
        <taxon>Gnathifera</taxon>
        <taxon>Rotifera</taxon>
        <taxon>Eurotatoria</taxon>
        <taxon>Bdelloidea</taxon>
        <taxon>Adinetida</taxon>
        <taxon>Adinetidae</taxon>
        <taxon>Adineta</taxon>
    </lineage>
</organism>
<evidence type="ECO:0000313" key="3">
    <source>
        <dbReference type="EMBL" id="CAF0797317.1"/>
    </source>
</evidence>
<accession>A0A813MWK2</accession>
<evidence type="ECO:0000313" key="2">
    <source>
        <dbReference type="EMBL" id="CAF0727416.1"/>
    </source>
</evidence>
<keyword evidence="1" id="KW-0732">Signal</keyword>
<dbReference type="EMBL" id="CAJNOM010000015">
    <property type="protein sequence ID" value="CAF0797317.1"/>
    <property type="molecule type" value="Genomic_DNA"/>
</dbReference>
<dbReference type="Proteomes" id="UP000663832">
    <property type="component" value="Unassembled WGS sequence"/>
</dbReference>
<name>A0A813MWK2_9BILA</name>
<feature type="signal peptide" evidence="1">
    <location>
        <begin position="1"/>
        <end position="21"/>
    </location>
</feature>